<evidence type="ECO:0000313" key="3">
    <source>
        <dbReference type="Proteomes" id="UP000625711"/>
    </source>
</evidence>
<comment type="caution">
    <text evidence="2">The sequence shown here is derived from an EMBL/GenBank/DDBJ whole genome shotgun (WGS) entry which is preliminary data.</text>
</comment>
<proteinExistence type="predicted"/>
<accession>A0A834IAD8</accession>
<dbReference type="EMBL" id="JAACXV010009171">
    <property type="protein sequence ID" value="KAF7275766.1"/>
    <property type="molecule type" value="Genomic_DNA"/>
</dbReference>
<evidence type="ECO:0000256" key="1">
    <source>
        <dbReference type="SAM" id="SignalP"/>
    </source>
</evidence>
<dbReference type="Proteomes" id="UP000625711">
    <property type="component" value="Unassembled WGS sequence"/>
</dbReference>
<organism evidence="2 3">
    <name type="scientific">Rhynchophorus ferrugineus</name>
    <name type="common">Red palm weevil</name>
    <name type="synonym">Curculio ferrugineus</name>
    <dbReference type="NCBI Taxonomy" id="354439"/>
    <lineage>
        <taxon>Eukaryota</taxon>
        <taxon>Metazoa</taxon>
        <taxon>Ecdysozoa</taxon>
        <taxon>Arthropoda</taxon>
        <taxon>Hexapoda</taxon>
        <taxon>Insecta</taxon>
        <taxon>Pterygota</taxon>
        <taxon>Neoptera</taxon>
        <taxon>Endopterygota</taxon>
        <taxon>Coleoptera</taxon>
        <taxon>Polyphaga</taxon>
        <taxon>Cucujiformia</taxon>
        <taxon>Curculionidae</taxon>
        <taxon>Dryophthorinae</taxon>
        <taxon>Rhynchophorus</taxon>
    </lineage>
</organism>
<protein>
    <submittedName>
        <fullName evidence="2">Uncharacterized protein</fullName>
    </submittedName>
</protein>
<sequence>MRIYLLVSLILMCYVETNHGIPAPASTVTSYSTMSTTPEPSYDYLVVIRSSNVPSIDYQYDAVGILQVLLQVTRNMTSALPDFLNEYQLRHDTHQWKLSHACGTLILPTGLTYLELYEYHTSTTIYLFV</sequence>
<keyword evidence="3" id="KW-1185">Reference proteome</keyword>
<evidence type="ECO:0000313" key="2">
    <source>
        <dbReference type="EMBL" id="KAF7275766.1"/>
    </source>
</evidence>
<feature type="chain" id="PRO_5032773725" evidence="1">
    <location>
        <begin position="21"/>
        <end position="129"/>
    </location>
</feature>
<name>A0A834IAD8_RHYFE</name>
<dbReference type="AlphaFoldDB" id="A0A834IAD8"/>
<keyword evidence="1" id="KW-0732">Signal</keyword>
<reference evidence="2" key="1">
    <citation type="submission" date="2020-08" db="EMBL/GenBank/DDBJ databases">
        <title>Genome sequencing and assembly of the red palm weevil Rhynchophorus ferrugineus.</title>
        <authorList>
            <person name="Dias G.B."/>
            <person name="Bergman C.M."/>
            <person name="Manee M."/>
        </authorList>
    </citation>
    <scope>NUCLEOTIDE SEQUENCE</scope>
    <source>
        <strain evidence="2">AA-2017</strain>
        <tissue evidence="2">Whole larva</tissue>
    </source>
</reference>
<feature type="signal peptide" evidence="1">
    <location>
        <begin position="1"/>
        <end position="20"/>
    </location>
</feature>
<gene>
    <name evidence="2" type="ORF">GWI33_011290</name>
</gene>
<dbReference type="OrthoDB" id="6765935at2759"/>